<comment type="caution">
    <text evidence="3">The sequence shown here is derived from an EMBL/GenBank/DDBJ whole genome shotgun (WGS) entry which is preliminary data.</text>
</comment>
<accession>A0ABP0PAH4</accession>
<proteinExistence type="predicted"/>
<evidence type="ECO:0000313" key="3">
    <source>
        <dbReference type="EMBL" id="CAK9071934.1"/>
    </source>
</evidence>
<keyword evidence="2" id="KW-0812">Transmembrane</keyword>
<organism evidence="3 4">
    <name type="scientific">Durusdinium trenchii</name>
    <dbReference type="NCBI Taxonomy" id="1381693"/>
    <lineage>
        <taxon>Eukaryota</taxon>
        <taxon>Sar</taxon>
        <taxon>Alveolata</taxon>
        <taxon>Dinophyceae</taxon>
        <taxon>Suessiales</taxon>
        <taxon>Symbiodiniaceae</taxon>
        <taxon>Durusdinium</taxon>
    </lineage>
</organism>
<feature type="non-terminal residue" evidence="3">
    <location>
        <position position="225"/>
    </location>
</feature>
<keyword evidence="4" id="KW-1185">Reference proteome</keyword>
<name>A0ABP0PAH4_9DINO</name>
<sequence>MVLKLDSSVLTPATQLSQQNPGYDSDEERNGDKAPYHMQKFSGDEKPTHKWRNRLIIAGVFIVIGMLLASQIGLGKEREETGLRPIQTATNLELACWTMLNHDGENIARKERERERRPAKKMRSTRKEIINIDCTAIQTELGCSSQSDRCAFFGGSCVPLECNRFSSNPSFCDNNTAGGCVHVDGTCTKFDCTILDGIACSRFPDNCEWIVGVEEGEGACEAIET</sequence>
<evidence type="ECO:0000256" key="2">
    <source>
        <dbReference type="SAM" id="Phobius"/>
    </source>
</evidence>
<feature type="transmembrane region" description="Helical" evidence="2">
    <location>
        <begin position="55"/>
        <end position="74"/>
    </location>
</feature>
<reference evidence="3 4" key="1">
    <citation type="submission" date="2024-02" db="EMBL/GenBank/DDBJ databases">
        <authorList>
            <person name="Chen Y."/>
            <person name="Shah S."/>
            <person name="Dougan E. K."/>
            <person name="Thang M."/>
            <person name="Chan C."/>
        </authorList>
    </citation>
    <scope>NUCLEOTIDE SEQUENCE [LARGE SCALE GENOMIC DNA]</scope>
</reference>
<keyword evidence="2" id="KW-0472">Membrane</keyword>
<evidence type="ECO:0000313" key="4">
    <source>
        <dbReference type="Proteomes" id="UP001642464"/>
    </source>
</evidence>
<dbReference type="Proteomes" id="UP001642464">
    <property type="component" value="Unassembled WGS sequence"/>
</dbReference>
<feature type="region of interest" description="Disordered" evidence="1">
    <location>
        <begin position="14"/>
        <end position="45"/>
    </location>
</feature>
<gene>
    <name evidence="3" type="ORF">SCF082_LOCUS35482</name>
</gene>
<evidence type="ECO:0000256" key="1">
    <source>
        <dbReference type="SAM" id="MobiDB-lite"/>
    </source>
</evidence>
<dbReference type="EMBL" id="CAXAMM010033846">
    <property type="protein sequence ID" value="CAK9071934.1"/>
    <property type="molecule type" value="Genomic_DNA"/>
</dbReference>
<keyword evidence="2" id="KW-1133">Transmembrane helix</keyword>
<protein>
    <submittedName>
        <fullName evidence="3">Uncharacterized protein</fullName>
    </submittedName>
</protein>